<dbReference type="EMBL" id="CP002832">
    <property type="protein sequence ID" value="AFC26991.1"/>
    <property type="molecule type" value="Genomic_DNA"/>
</dbReference>
<dbReference type="RefSeq" id="WP_015695545.1">
    <property type="nucleotide sequence ID" value="NC_016936.1"/>
</dbReference>
<evidence type="ECO:0000313" key="4">
    <source>
        <dbReference type="Proteomes" id="UP000007519"/>
    </source>
</evidence>
<dbReference type="PANTHER" id="PTHR33308:SF9">
    <property type="entry name" value="PEPTIDOGLYCAN HYDROLASE FLGJ"/>
    <property type="match status" value="1"/>
</dbReference>
<evidence type="ECO:0000313" key="3">
    <source>
        <dbReference type="EMBL" id="AFC26991.1"/>
    </source>
</evidence>
<dbReference type="InterPro" id="IPR051056">
    <property type="entry name" value="Glycosyl_Hydrolase_73"/>
</dbReference>
<dbReference type="KEGG" id="sgn:SGRA_p0051"/>
<evidence type="ECO:0000259" key="2">
    <source>
        <dbReference type="SMART" id="SM00047"/>
    </source>
</evidence>
<sequence>MLEKNLSLLRHNIAVVWKNPKSLLIYPRQMSRKAKFQWVVLGSLAFLLSQRELSFQLSLSVPEVLETGQAELPPSTARPQLAAIQAVAKPWWKQIKEKSKDIRDKLNLANAATAVGAALSTEQQAEAAKYSNLGFVLNPTLPKRLGVSAEVVAFKTKKCTDYVDKYAKIAVEEMELYGIPASITLAQGLLESNAGDSRLAKNENNHFGIKCKKKCLGCRCANYTDDDKYDMFRIFESPWYSFREHSKLLQGKRYKHLLKLEITDYKNWARGLQSAGYATNPKYGVTLIEIIEKLNLQRFDKAAN</sequence>
<feature type="domain" description="Mannosyl-glycoprotein endo-beta-N-acetylglucosamidase-like" evidence="2">
    <location>
        <begin position="153"/>
        <end position="300"/>
    </location>
</feature>
<protein>
    <submittedName>
        <fullName evidence="3">Hemagglutinin</fullName>
    </submittedName>
</protein>
<geneLocation type="plasmid" evidence="4">
    <name>SGRA01</name>
</geneLocation>
<dbReference type="GO" id="GO:0004040">
    <property type="term" value="F:amidase activity"/>
    <property type="evidence" value="ECO:0007669"/>
    <property type="project" value="InterPro"/>
</dbReference>
<dbReference type="Proteomes" id="UP000007519">
    <property type="component" value="Plasmid unnamed"/>
</dbReference>
<organism evidence="3 4">
    <name type="scientific">Saprospira grandis (strain Lewin)</name>
    <dbReference type="NCBI Taxonomy" id="984262"/>
    <lineage>
        <taxon>Bacteria</taxon>
        <taxon>Pseudomonadati</taxon>
        <taxon>Bacteroidota</taxon>
        <taxon>Saprospiria</taxon>
        <taxon>Saprospirales</taxon>
        <taxon>Saprospiraceae</taxon>
        <taxon>Saprospira</taxon>
    </lineage>
</organism>
<dbReference type="Pfam" id="PF01832">
    <property type="entry name" value="Glucosaminidase"/>
    <property type="match status" value="1"/>
</dbReference>
<dbReference type="OrthoDB" id="977752at2"/>
<reference evidence="3 4" key="1">
    <citation type="journal article" date="2012" name="Stand. Genomic Sci.">
        <title>Complete genome sequencing and analysis of Saprospira grandis str. Lewin, a predatory marine bacterium.</title>
        <authorList>
            <person name="Saw J.H."/>
            <person name="Yuryev A."/>
            <person name="Kanbe M."/>
            <person name="Hou S."/>
            <person name="Young A.G."/>
            <person name="Aizawa S."/>
            <person name="Alam M."/>
        </authorList>
    </citation>
    <scope>NUCLEOTIDE SEQUENCE [LARGE SCALE GENOMIC DNA]</scope>
    <source>
        <strain evidence="3 4">Lewin</strain>
        <plasmid evidence="4">Plasmid SGRA01</plasmid>
    </source>
</reference>
<keyword evidence="3" id="KW-0614">Plasmid</keyword>
<name>H6LB26_SAPGL</name>
<dbReference type="PANTHER" id="PTHR33308">
    <property type="entry name" value="PEPTIDOGLYCAN HYDROLASE FLGJ"/>
    <property type="match status" value="1"/>
</dbReference>
<keyword evidence="1" id="KW-0378">Hydrolase</keyword>
<dbReference type="AlphaFoldDB" id="H6LB26"/>
<accession>H6LB26</accession>
<dbReference type="HOGENOM" id="CLU_968964_0_0_10"/>
<gene>
    <name evidence="3" type="ORF">SGRA_p0051</name>
</gene>
<dbReference type="InterPro" id="IPR002901">
    <property type="entry name" value="MGlyc_endo_b_GlcNAc-like_dom"/>
</dbReference>
<keyword evidence="4" id="KW-1185">Reference proteome</keyword>
<dbReference type="eggNOG" id="COG1705">
    <property type="taxonomic scope" value="Bacteria"/>
</dbReference>
<dbReference type="Gene3D" id="1.10.530.10">
    <property type="match status" value="1"/>
</dbReference>
<evidence type="ECO:0000256" key="1">
    <source>
        <dbReference type="ARBA" id="ARBA00022801"/>
    </source>
</evidence>
<proteinExistence type="predicted"/>
<dbReference type="SMART" id="SM00047">
    <property type="entry name" value="LYZ2"/>
    <property type="match status" value="1"/>
</dbReference>